<protein>
    <submittedName>
        <fullName evidence="2">Type IV conjugative transfer system protein TraL</fullName>
    </submittedName>
</protein>
<accession>A0A7L6ASH6</accession>
<dbReference type="Proteomes" id="UP000510621">
    <property type="component" value="Chromosome"/>
</dbReference>
<evidence type="ECO:0000313" key="2">
    <source>
        <dbReference type="EMBL" id="QLQ32059.1"/>
    </source>
</evidence>
<proteinExistence type="predicted"/>
<keyword evidence="3" id="KW-1185">Reference proteome</keyword>
<dbReference type="KEGG" id="this:HZT40_11215"/>
<dbReference type="NCBIfam" id="TIGR02762">
    <property type="entry name" value="TraL_TIGR"/>
    <property type="match status" value="1"/>
</dbReference>
<gene>
    <name evidence="2" type="primary">traL</name>
    <name evidence="2" type="ORF">HZT40_11215</name>
</gene>
<dbReference type="EMBL" id="CP059265">
    <property type="protein sequence ID" value="QLQ32059.1"/>
    <property type="molecule type" value="Genomic_DNA"/>
</dbReference>
<feature type="transmembrane region" description="Helical" evidence="1">
    <location>
        <begin position="26"/>
        <end position="53"/>
    </location>
</feature>
<name>A0A7L6ASH6_9GAMM</name>
<organism evidence="2 3">
    <name type="scientific">Candidatus Thiothrix singaporensis</name>
    <dbReference type="NCBI Taxonomy" id="2799669"/>
    <lineage>
        <taxon>Bacteria</taxon>
        <taxon>Pseudomonadati</taxon>
        <taxon>Pseudomonadota</taxon>
        <taxon>Gammaproteobacteria</taxon>
        <taxon>Thiotrichales</taxon>
        <taxon>Thiotrichaceae</taxon>
        <taxon>Thiothrix</taxon>
    </lineage>
</organism>
<reference evidence="2" key="1">
    <citation type="submission" date="2020-06" db="EMBL/GenBank/DDBJ databases">
        <title>Analysis procedures for assessing recovery of high quality, complete, closed genomes from Nanopore long read metagenome sequencing.</title>
        <authorList>
            <person name="Bessarab I."/>
            <person name="Arumugam K."/>
            <person name="Haryono M."/>
            <person name="Liu X."/>
            <person name="Roy S."/>
            <person name="Zuniga-Montanez R.E."/>
            <person name="Qiu G."/>
            <person name="Drautz-Moses D.I."/>
            <person name="Law Y.Y."/>
            <person name="Wuertz S."/>
            <person name="Lauro F.M."/>
            <person name="Huson D.H."/>
            <person name="Williams R.B."/>
        </authorList>
    </citation>
    <scope>NUCLEOTIDE SEQUENCE [LARGE SCALE GENOMIC DNA]</scope>
    <source>
        <strain evidence="2">SSD2</strain>
    </source>
</reference>
<evidence type="ECO:0000256" key="1">
    <source>
        <dbReference type="SAM" id="Phobius"/>
    </source>
</evidence>
<evidence type="ECO:0000313" key="3">
    <source>
        <dbReference type="Proteomes" id="UP000510621"/>
    </source>
</evidence>
<dbReference type="AlphaFoldDB" id="A0A7L6ASH6"/>
<dbReference type="Pfam" id="PF07178">
    <property type="entry name" value="TraL"/>
    <property type="match status" value="1"/>
</dbReference>
<keyword evidence="1" id="KW-0472">Membrane</keyword>
<sequence>MEGQTQYLIPRRLDDMPQLFFWDADVAVIAIACILLGSLFALPIPGAVLGILLARAFARLKHEGGAGMVVRFLFWYTPSDWWLPSRAPSWQREFIG</sequence>
<dbReference type="InterPro" id="IPR009838">
    <property type="entry name" value="T4SS_TraL"/>
</dbReference>
<keyword evidence="1" id="KW-0812">Transmembrane</keyword>
<keyword evidence="1" id="KW-1133">Transmembrane helix</keyword>
<dbReference type="GO" id="GO:0019867">
    <property type="term" value="C:outer membrane"/>
    <property type="evidence" value="ECO:0007669"/>
    <property type="project" value="InterPro"/>
</dbReference>